<sequence length="67" mass="7676">MLQQCEPLILCLDATRKGVLIGPQQNVFLAGVDEVNNGTLSLEEALNDPMRIDYYYHHLRYLKKAIE</sequence>
<dbReference type="AlphaFoldDB" id="A0AAN8VQ91"/>
<reference evidence="1 2" key="1">
    <citation type="submission" date="2023-12" db="EMBL/GenBank/DDBJ databases">
        <title>A high-quality genome assembly for Dillenia turbinata (Dilleniales).</title>
        <authorList>
            <person name="Chanderbali A."/>
        </authorList>
    </citation>
    <scope>NUCLEOTIDE SEQUENCE [LARGE SCALE GENOMIC DNA]</scope>
    <source>
        <strain evidence="1">LSX21</strain>
        <tissue evidence="1">Leaf</tissue>
    </source>
</reference>
<name>A0AAN8VQ91_9MAGN</name>
<dbReference type="InterPro" id="IPR017853">
    <property type="entry name" value="GH"/>
</dbReference>
<comment type="caution">
    <text evidence="1">The sequence shown here is derived from an EMBL/GenBank/DDBJ whole genome shotgun (WGS) entry which is preliminary data.</text>
</comment>
<keyword evidence="2" id="KW-1185">Reference proteome</keyword>
<protein>
    <submittedName>
        <fullName evidence="1">Uncharacterized protein</fullName>
    </submittedName>
</protein>
<dbReference type="EMBL" id="JBAMMX010000009">
    <property type="protein sequence ID" value="KAK6933712.1"/>
    <property type="molecule type" value="Genomic_DNA"/>
</dbReference>
<dbReference type="SUPFAM" id="SSF51445">
    <property type="entry name" value="(Trans)glycosidases"/>
    <property type="match status" value="1"/>
</dbReference>
<accession>A0AAN8VQ91</accession>
<dbReference type="Gene3D" id="3.20.20.80">
    <property type="entry name" value="Glycosidases"/>
    <property type="match status" value="1"/>
</dbReference>
<evidence type="ECO:0000313" key="2">
    <source>
        <dbReference type="Proteomes" id="UP001370490"/>
    </source>
</evidence>
<organism evidence="1 2">
    <name type="scientific">Dillenia turbinata</name>
    <dbReference type="NCBI Taxonomy" id="194707"/>
    <lineage>
        <taxon>Eukaryota</taxon>
        <taxon>Viridiplantae</taxon>
        <taxon>Streptophyta</taxon>
        <taxon>Embryophyta</taxon>
        <taxon>Tracheophyta</taxon>
        <taxon>Spermatophyta</taxon>
        <taxon>Magnoliopsida</taxon>
        <taxon>eudicotyledons</taxon>
        <taxon>Gunneridae</taxon>
        <taxon>Pentapetalae</taxon>
        <taxon>Dilleniales</taxon>
        <taxon>Dilleniaceae</taxon>
        <taxon>Dillenia</taxon>
    </lineage>
</organism>
<gene>
    <name evidence="1" type="ORF">RJ641_036606</name>
</gene>
<evidence type="ECO:0000313" key="1">
    <source>
        <dbReference type="EMBL" id="KAK6933712.1"/>
    </source>
</evidence>
<dbReference type="Proteomes" id="UP001370490">
    <property type="component" value="Unassembled WGS sequence"/>
</dbReference>
<proteinExistence type="predicted"/>